<reference evidence="2 3" key="1">
    <citation type="submission" date="2020-05" db="EMBL/GenBank/DDBJ databases">
        <title>Identification and distribution of gene clusters putatively required for synthesis of sphingolipid metabolism inhibitors in phylogenetically diverse species of the filamentous fungus Fusarium.</title>
        <authorList>
            <person name="Kim H.-S."/>
            <person name="Busman M."/>
            <person name="Brown D.W."/>
            <person name="Divon H."/>
            <person name="Uhlig S."/>
            <person name="Proctor R.H."/>
        </authorList>
    </citation>
    <scope>NUCLEOTIDE SEQUENCE [LARGE SCALE GENOMIC DNA]</scope>
    <source>
        <strain evidence="2 3">NRRL 25211</strain>
    </source>
</reference>
<evidence type="ECO:0000313" key="3">
    <source>
        <dbReference type="Proteomes" id="UP000544095"/>
    </source>
</evidence>
<feature type="chain" id="PRO_5034139256" evidence="1">
    <location>
        <begin position="17"/>
        <end position="249"/>
    </location>
</feature>
<organism evidence="2 3">
    <name type="scientific">Fusarium pseudoanthophilum</name>
    <dbReference type="NCBI Taxonomy" id="48495"/>
    <lineage>
        <taxon>Eukaryota</taxon>
        <taxon>Fungi</taxon>
        <taxon>Dikarya</taxon>
        <taxon>Ascomycota</taxon>
        <taxon>Pezizomycotina</taxon>
        <taxon>Sordariomycetes</taxon>
        <taxon>Hypocreomycetidae</taxon>
        <taxon>Hypocreales</taxon>
        <taxon>Nectriaceae</taxon>
        <taxon>Fusarium</taxon>
        <taxon>Fusarium fujikuroi species complex</taxon>
    </lineage>
</organism>
<comment type="caution">
    <text evidence="2">The sequence shown here is derived from an EMBL/GenBank/DDBJ whole genome shotgun (WGS) entry which is preliminary data.</text>
</comment>
<proteinExistence type="predicted"/>
<dbReference type="Proteomes" id="UP000544095">
    <property type="component" value="Unassembled WGS sequence"/>
</dbReference>
<dbReference type="AlphaFoldDB" id="A0A8H5KK25"/>
<feature type="signal peptide" evidence="1">
    <location>
        <begin position="1"/>
        <end position="16"/>
    </location>
</feature>
<sequence>MHLFYFLLFLLNLVKATPVTPESSSLGSFLEFEDEGSLPVVDDPDFLDLGNRNTDTQNHHEKRSGPPYNLTYTLWKVTFERRIGDAWDFKQPGWIFRFPAMFQYQKDQQSVYQNPWDIVVLAGPVPTSINGGTSNGDLWYTSNSYFVPFVNDDRVVATGRTYTQYTYANQLRQSTTFNIFRSKNDRMAIGNRGAKFGSKGRVDRPISGFITVTFTSGTNVTGVAAFSGSFTSYNANITGSFFRKGMMLI</sequence>
<gene>
    <name evidence="2" type="ORF">FPANT_11904</name>
</gene>
<evidence type="ECO:0000313" key="2">
    <source>
        <dbReference type="EMBL" id="KAF5574173.1"/>
    </source>
</evidence>
<dbReference type="EMBL" id="JAAOAR010000752">
    <property type="protein sequence ID" value="KAF5574173.1"/>
    <property type="molecule type" value="Genomic_DNA"/>
</dbReference>
<accession>A0A8H5KK25</accession>
<keyword evidence="3" id="KW-1185">Reference proteome</keyword>
<keyword evidence="1" id="KW-0732">Signal</keyword>
<protein>
    <submittedName>
        <fullName evidence="2">Uncharacterized protein</fullName>
    </submittedName>
</protein>
<name>A0A8H5KK25_9HYPO</name>
<evidence type="ECO:0000256" key="1">
    <source>
        <dbReference type="SAM" id="SignalP"/>
    </source>
</evidence>